<comment type="similarity">
    <text evidence="2 6">Belongs to the bacterial solute-binding protein 3 family.</text>
</comment>
<evidence type="ECO:0000256" key="5">
    <source>
        <dbReference type="ARBA" id="ARBA00023288"/>
    </source>
</evidence>
<organism evidence="11 12">
    <name type="scientific">Siminovitchia sediminis</name>
    <dbReference type="NCBI Taxonomy" id="1274353"/>
    <lineage>
        <taxon>Bacteria</taxon>
        <taxon>Bacillati</taxon>
        <taxon>Bacillota</taxon>
        <taxon>Bacilli</taxon>
        <taxon>Bacillales</taxon>
        <taxon>Bacillaceae</taxon>
        <taxon>Siminovitchia</taxon>
    </lineage>
</organism>
<dbReference type="SMART" id="SM00079">
    <property type="entry name" value="PBPe"/>
    <property type="match status" value="1"/>
</dbReference>
<keyword evidence="4" id="KW-0564">Palmitate</keyword>
<feature type="signal peptide" evidence="8">
    <location>
        <begin position="1"/>
        <end position="21"/>
    </location>
</feature>
<evidence type="ECO:0000256" key="2">
    <source>
        <dbReference type="ARBA" id="ARBA00010333"/>
    </source>
</evidence>
<evidence type="ECO:0000313" key="11">
    <source>
        <dbReference type="EMBL" id="MFD1706175.1"/>
    </source>
</evidence>
<dbReference type="InterPro" id="IPR018313">
    <property type="entry name" value="SBP_3_CS"/>
</dbReference>
<keyword evidence="12" id="KW-1185">Reference proteome</keyword>
<dbReference type="PANTHER" id="PTHR35936:SF19">
    <property type="entry name" value="AMINO-ACID-BINDING PROTEIN YXEM-RELATED"/>
    <property type="match status" value="1"/>
</dbReference>
<keyword evidence="3 8" id="KW-0732">Signal</keyword>
<comment type="subcellular location">
    <subcellularLocation>
        <location evidence="1">Cell envelope</location>
    </subcellularLocation>
</comment>
<accession>A0ABW4KDA1</accession>
<dbReference type="PROSITE" id="PS01039">
    <property type="entry name" value="SBP_BACTERIAL_3"/>
    <property type="match status" value="1"/>
</dbReference>
<dbReference type="InterPro" id="IPR001638">
    <property type="entry name" value="Solute-binding_3/MltF_N"/>
</dbReference>
<evidence type="ECO:0000256" key="8">
    <source>
        <dbReference type="SAM" id="SignalP"/>
    </source>
</evidence>
<feature type="chain" id="PRO_5047423087" evidence="8">
    <location>
        <begin position="22"/>
        <end position="275"/>
    </location>
</feature>
<gene>
    <name evidence="11" type="ORF">ACFSCZ_05315</name>
</gene>
<dbReference type="SUPFAM" id="SSF53850">
    <property type="entry name" value="Periplasmic binding protein-like II"/>
    <property type="match status" value="1"/>
</dbReference>
<evidence type="ECO:0000256" key="7">
    <source>
        <dbReference type="SAM" id="MobiDB-lite"/>
    </source>
</evidence>
<evidence type="ECO:0000256" key="1">
    <source>
        <dbReference type="ARBA" id="ARBA00004196"/>
    </source>
</evidence>
<dbReference type="SMART" id="SM00062">
    <property type="entry name" value="PBPb"/>
    <property type="match status" value="1"/>
</dbReference>
<dbReference type="EMBL" id="JBHUEO010000009">
    <property type="protein sequence ID" value="MFD1706175.1"/>
    <property type="molecule type" value="Genomic_DNA"/>
</dbReference>
<evidence type="ECO:0000256" key="3">
    <source>
        <dbReference type="ARBA" id="ARBA00022729"/>
    </source>
</evidence>
<evidence type="ECO:0000259" key="10">
    <source>
        <dbReference type="SMART" id="SM00079"/>
    </source>
</evidence>
<name>A0ABW4KDA1_9BACI</name>
<dbReference type="Proteomes" id="UP001597301">
    <property type="component" value="Unassembled WGS sequence"/>
</dbReference>
<proteinExistence type="inferred from homology"/>
<evidence type="ECO:0000313" key="12">
    <source>
        <dbReference type="Proteomes" id="UP001597301"/>
    </source>
</evidence>
<dbReference type="PANTHER" id="PTHR35936">
    <property type="entry name" value="MEMBRANE-BOUND LYTIC MUREIN TRANSGLYCOSYLASE F"/>
    <property type="match status" value="1"/>
</dbReference>
<evidence type="ECO:0000256" key="4">
    <source>
        <dbReference type="ARBA" id="ARBA00023139"/>
    </source>
</evidence>
<keyword evidence="5" id="KW-0449">Lipoprotein</keyword>
<sequence length="275" mass="30058">MKKIWMMILGVSLLFMLAACGGSSEEASETSGEETSSKEPTVETIEEGKFTFGFSGLYKPFNFEDIDGNLTGFEVELGEAIAKEMGLEPNPVATQDFGALIEEVNSGRLDAIMGSMTITEERSEAIDFSDPYYRGGGVVYVHKDNNDIKSTDDLEGKTIGVIASSTHEQSALEFITEDTLATYSSDVVALQDLAAGTGRLDAAIVDKFVGHMQIEEEDMPIKPISERLNDEEIGAGFKKGNEELVKEFNRALQAVIDNGTYDEISNKWFGENILE</sequence>
<feature type="region of interest" description="Disordered" evidence="7">
    <location>
        <begin position="24"/>
        <end position="43"/>
    </location>
</feature>
<dbReference type="PROSITE" id="PS51257">
    <property type="entry name" value="PROKAR_LIPOPROTEIN"/>
    <property type="match status" value="1"/>
</dbReference>
<dbReference type="Gene3D" id="3.40.190.10">
    <property type="entry name" value="Periplasmic binding protein-like II"/>
    <property type="match status" value="2"/>
</dbReference>
<evidence type="ECO:0000256" key="6">
    <source>
        <dbReference type="RuleBase" id="RU003744"/>
    </source>
</evidence>
<reference evidence="12" key="1">
    <citation type="journal article" date="2019" name="Int. J. Syst. Evol. Microbiol.">
        <title>The Global Catalogue of Microorganisms (GCM) 10K type strain sequencing project: providing services to taxonomists for standard genome sequencing and annotation.</title>
        <authorList>
            <consortium name="The Broad Institute Genomics Platform"/>
            <consortium name="The Broad Institute Genome Sequencing Center for Infectious Disease"/>
            <person name="Wu L."/>
            <person name="Ma J."/>
        </authorList>
    </citation>
    <scope>NUCLEOTIDE SEQUENCE [LARGE SCALE GENOMIC DNA]</scope>
    <source>
        <strain evidence="12">CGMCC 1.12295</strain>
    </source>
</reference>
<protein>
    <submittedName>
        <fullName evidence="11">Transporter substrate-binding domain-containing protein</fullName>
    </submittedName>
</protein>
<feature type="domain" description="Ionotropic glutamate receptor C-terminal" evidence="10">
    <location>
        <begin position="51"/>
        <end position="271"/>
    </location>
</feature>
<feature type="domain" description="Solute-binding protein family 3/N-terminal" evidence="9">
    <location>
        <begin position="49"/>
        <end position="272"/>
    </location>
</feature>
<comment type="caution">
    <text evidence="11">The sequence shown here is derived from an EMBL/GenBank/DDBJ whole genome shotgun (WGS) entry which is preliminary data.</text>
</comment>
<dbReference type="RefSeq" id="WP_380772748.1">
    <property type="nucleotide sequence ID" value="NZ_JBHUEO010000009.1"/>
</dbReference>
<dbReference type="InterPro" id="IPR001320">
    <property type="entry name" value="Iontro_rcpt_C"/>
</dbReference>
<evidence type="ECO:0000259" key="9">
    <source>
        <dbReference type="SMART" id="SM00062"/>
    </source>
</evidence>
<dbReference type="Pfam" id="PF00497">
    <property type="entry name" value="SBP_bac_3"/>
    <property type="match status" value="1"/>
</dbReference>